<dbReference type="Pfam" id="PF01794">
    <property type="entry name" value="Ferric_reduct"/>
    <property type="match status" value="1"/>
</dbReference>
<dbReference type="OrthoDB" id="4827239at2"/>
<keyword evidence="2 5" id="KW-0812">Transmembrane</keyword>
<evidence type="ECO:0000313" key="7">
    <source>
        <dbReference type="EMBL" id="TDP96567.1"/>
    </source>
</evidence>
<dbReference type="Proteomes" id="UP000295444">
    <property type="component" value="Unassembled WGS sequence"/>
</dbReference>
<proteinExistence type="predicted"/>
<evidence type="ECO:0000256" key="2">
    <source>
        <dbReference type="ARBA" id="ARBA00022692"/>
    </source>
</evidence>
<gene>
    <name evidence="7" type="ORF">EV186_104555</name>
</gene>
<feature type="transmembrane region" description="Helical" evidence="5">
    <location>
        <begin position="91"/>
        <end position="111"/>
    </location>
</feature>
<organism evidence="7 8">
    <name type="scientific">Labedaea rhizosphaerae</name>
    <dbReference type="NCBI Taxonomy" id="598644"/>
    <lineage>
        <taxon>Bacteria</taxon>
        <taxon>Bacillati</taxon>
        <taxon>Actinomycetota</taxon>
        <taxon>Actinomycetes</taxon>
        <taxon>Pseudonocardiales</taxon>
        <taxon>Pseudonocardiaceae</taxon>
        <taxon>Labedaea</taxon>
    </lineage>
</organism>
<feature type="domain" description="Ferric oxidoreductase" evidence="6">
    <location>
        <begin position="12"/>
        <end position="133"/>
    </location>
</feature>
<name>A0A4R6SAU0_LABRH</name>
<evidence type="ECO:0000256" key="3">
    <source>
        <dbReference type="ARBA" id="ARBA00022989"/>
    </source>
</evidence>
<feature type="transmembrane region" description="Helical" evidence="5">
    <location>
        <begin position="123"/>
        <end position="143"/>
    </location>
</feature>
<dbReference type="AlphaFoldDB" id="A0A4R6SAU0"/>
<comment type="subcellular location">
    <subcellularLocation>
        <location evidence="1">Membrane</location>
        <topology evidence="1">Multi-pass membrane protein</topology>
    </subcellularLocation>
</comment>
<keyword evidence="4 5" id="KW-0472">Membrane</keyword>
<comment type="caution">
    <text evidence="7">The sequence shown here is derived from an EMBL/GenBank/DDBJ whole genome shotgun (WGS) entry which is preliminary data.</text>
</comment>
<feature type="transmembrane region" description="Helical" evidence="5">
    <location>
        <begin position="51"/>
        <end position="71"/>
    </location>
</feature>
<sequence>MTDALWYLGRGTGVMALVLLTISVALGVAARSGEPLGPLPRFAVTAVHRNSGLIASVLLVGHVVTLLLDPYAQLKLIDVLVPFLGTAEPFWLGLGTLGLDLLLAVVVTSLLRMRVGVRGWRAVHWVSYAAWPVSLLHTLGMGTDAATPWLLALSVLCFVAVAAAAVYRLTLRAEVSR</sequence>
<reference evidence="7 8" key="1">
    <citation type="submission" date="2019-03" db="EMBL/GenBank/DDBJ databases">
        <title>Genomic Encyclopedia of Type Strains, Phase IV (KMG-IV): sequencing the most valuable type-strain genomes for metagenomic binning, comparative biology and taxonomic classification.</title>
        <authorList>
            <person name="Goeker M."/>
        </authorList>
    </citation>
    <scope>NUCLEOTIDE SEQUENCE [LARGE SCALE GENOMIC DNA]</scope>
    <source>
        <strain evidence="7 8">DSM 45361</strain>
    </source>
</reference>
<feature type="transmembrane region" description="Helical" evidence="5">
    <location>
        <begin position="12"/>
        <end position="30"/>
    </location>
</feature>
<protein>
    <submittedName>
        <fullName evidence="7">Sulfoxide reductase heme-binding subunit YedZ</fullName>
    </submittedName>
</protein>
<evidence type="ECO:0000313" key="8">
    <source>
        <dbReference type="Proteomes" id="UP000295444"/>
    </source>
</evidence>
<keyword evidence="8" id="KW-1185">Reference proteome</keyword>
<evidence type="ECO:0000256" key="1">
    <source>
        <dbReference type="ARBA" id="ARBA00004141"/>
    </source>
</evidence>
<accession>A0A4R6SAU0</accession>
<evidence type="ECO:0000259" key="6">
    <source>
        <dbReference type="Pfam" id="PF01794"/>
    </source>
</evidence>
<evidence type="ECO:0000256" key="5">
    <source>
        <dbReference type="SAM" id="Phobius"/>
    </source>
</evidence>
<dbReference type="InterPro" id="IPR013130">
    <property type="entry name" value="Fe3_Rdtase_TM_dom"/>
</dbReference>
<feature type="transmembrane region" description="Helical" evidence="5">
    <location>
        <begin position="149"/>
        <end position="171"/>
    </location>
</feature>
<keyword evidence="3 5" id="KW-1133">Transmembrane helix</keyword>
<dbReference type="RefSeq" id="WP_133851898.1">
    <property type="nucleotide sequence ID" value="NZ_SNXZ01000004.1"/>
</dbReference>
<dbReference type="GO" id="GO:0016020">
    <property type="term" value="C:membrane"/>
    <property type="evidence" value="ECO:0007669"/>
    <property type="project" value="UniProtKB-SubCell"/>
</dbReference>
<dbReference type="EMBL" id="SNXZ01000004">
    <property type="protein sequence ID" value="TDP96567.1"/>
    <property type="molecule type" value="Genomic_DNA"/>
</dbReference>
<evidence type="ECO:0000256" key="4">
    <source>
        <dbReference type="ARBA" id="ARBA00023136"/>
    </source>
</evidence>